<keyword evidence="2" id="KW-0964">Secreted</keyword>
<evidence type="ECO:0000313" key="5">
    <source>
        <dbReference type="WBParaSite" id="ACRNAN_scaffold1200.g28009.t1"/>
    </source>
</evidence>
<dbReference type="InterPro" id="IPR053322">
    <property type="entry name" value="PLA2-like"/>
</dbReference>
<organism evidence="4 5">
    <name type="scientific">Acrobeloides nanus</name>
    <dbReference type="NCBI Taxonomy" id="290746"/>
    <lineage>
        <taxon>Eukaryota</taxon>
        <taxon>Metazoa</taxon>
        <taxon>Ecdysozoa</taxon>
        <taxon>Nematoda</taxon>
        <taxon>Chromadorea</taxon>
        <taxon>Rhabditida</taxon>
        <taxon>Tylenchina</taxon>
        <taxon>Cephalobomorpha</taxon>
        <taxon>Cephaloboidea</taxon>
        <taxon>Cephalobidae</taxon>
        <taxon>Acrobeloides</taxon>
    </lineage>
</organism>
<dbReference type="GO" id="GO:0050482">
    <property type="term" value="P:arachidonate secretion"/>
    <property type="evidence" value="ECO:0007669"/>
    <property type="project" value="InterPro"/>
</dbReference>
<feature type="chain" id="PRO_5036835906" evidence="3">
    <location>
        <begin position="23"/>
        <end position="114"/>
    </location>
</feature>
<evidence type="ECO:0000256" key="3">
    <source>
        <dbReference type="SAM" id="SignalP"/>
    </source>
</evidence>
<dbReference type="WBParaSite" id="ACRNAN_scaffold1200.g28009.t1">
    <property type="protein sequence ID" value="ACRNAN_scaffold1200.g28009.t1"/>
    <property type="gene ID" value="ACRNAN_scaffold1200.g28009"/>
</dbReference>
<evidence type="ECO:0000313" key="4">
    <source>
        <dbReference type="Proteomes" id="UP000887540"/>
    </source>
</evidence>
<protein>
    <submittedName>
        <fullName evidence="5">Phospholipase A(2)</fullName>
    </submittedName>
</protein>
<dbReference type="PANTHER" id="PTHR34228">
    <property type="entry name" value="PROTEIN CBG09474-RELATED"/>
    <property type="match status" value="1"/>
</dbReference>
<feature type="signal peptide" evidence="3">
    <location>
        <begin position="1"/>
        <end position="22"/>
    </location>
</feature>
<dbReference type="Gene3D" id="1.20.90.10">
    <property type="entry name" value="Phospholipase A2 domain"/>
    <property type="match status" value="1"/>
</dbReference>
<name>A0A914CL53_9BILA</name>
<proteinExistence type="predicted"/>
<dbReference type="PROSITE" id="PS00118">
    <property type="entry name" value="PA2_HIS"/>
    <property type="match status" value="1"/>
</dbReference>
<evidence type="ECO:0000256" key="2">
    <source>
        <dbReference type="ARBA" id="ARBA00022525"/>
    </source>
</evidence>
<sequence length="114" mass="12586">MRASSCFIFIFFSLNLISFGLATFSCGSNRFQNWLGGIELDAACGPVIKDKFNYCCISHDTCYDQQLGKENCDNNFCNCLTNAAIGSPALCKEDAWLFCTMVKKFGSGPYQRAG</sequence>
<keyword evidence="4" id="KW-1185">Reference proteome</keyword>
<dbReference type="PROSITE" id="PS51257">
    <property type="entry name" value="PROKAR_LIPOPROTEIN"/>
    <property type="match status" value="1"/>
</dbReference>
<evidence type="ECO:0000256" key="1">
    <source>
        <dbReference type="ARBA" id="ARBA00004613"/>
    </source>
</evidence>
<dbReference type="Proteomes" id="UP000887540">
    <property type="component" value="Unplaced"/>
</dbReference>
<comment type="subcellular location">
    <subcellularLocation>
        <location evidence="1">Secreted</location>
    </subcellularLocation>
</comment>
<dbReference type="InterPro" id="IPR033113">
    <property type="entry name" value="PLA2_histidine"/>
</dbReference>
<dbReference type="GO" id="GO:0006644">
    <property type="term" value="P:phospholipid metabolic process"/>
    <property type="evidence" value="ECO:0007669"/>
    <property type="project" value="InterPro"/>
</dbReference>
<reference evidence="5" key="1">
    <citation type="submission" date="2022-11" db="UniProtKB">
        <authorList>
            <consortium name="WormBaseParasite"/>
        </authorList>
    </citation>
    <scope>IDENTIFICATION</scope>
</reference>
<dbReference type="GO" id="GO:0004623">
    <property type="term" value="F:phospholipase A2 activity"/>
    <property type="evidence" value="ECO:0007669"/>
    <property type="project" value="InterPro"/>
</dbReference>
<keyword evidence="3" id="KW-0732">Signal</keyword>
<dbReference type="SUPFAM" id="SSF48619">
    <property type="entry name" value="Phospholipase A2, PLA2"/>
    <property type="match status" value="1"/>
</dbReference>
<accession>A0A914CL53</accession>
<dbReference type="InterPro" id="IPR036444">
    <property type="entry name" value="PLipase_A2_dom_sf"/>
</dbReference>
<dbReference type="AlphaFoldDB" id="A0A914CL53"/>
<dbReference type="GO" id="GO:0005576">
    <property type="term" value="C:extracellular region"/>
    <property type="evidence" value="ECO:0007669"/>
    <property type="project" value="UniProtKB-SubCell"/>
</dbReference>